<proteinExistence type="predicted"/>
<keyword evidence="2" id="KW-0472">Membrane</keyword>
<evidence type="ECO:0000313" key="3">
    <source>
        <dbReference type="EnsemblMetazoa" id="ACOM026844-PA.1"/>
    </source>
</evidence>
<feature type="transmembrane region" description="Helical" evidence="2">
    <location>
        <begin position="14"/>
        <end position="35"/>
    </location>
</feature>
<reference evidence="3" key="1">
    <citation type="submission" date="2022-08" db="UniProtKB">
        <authorList>
            <consortium name="EnsemblMetazoa"/>
        </authorList>
    </citation>
    <scope>IDENTIFICATION</scope>
</reference>
<feature type="compositionally biased region" description="Basic and acidic residues" evidence="1">
    <location>
        <begin position="72"/>
        <end position="83"/>
    </location>
</feature>
<evidence type="ECO:0000256" key="2">
    <source>
        <dbReference type="SAM" id="Phobius"/>
    </source>
</evidence>
<feature type="region of interest" description="Disordered" evidence="1">
    <location>
        <begin position="72"/>
        <end position="104"/>
    </location>
</feature>
<name>A0A8W7P834_ANOCL</name>
<dbReference type="AlphaFoldDB" id="A0A8W7P834"/>
<protein>
    <submittedName>
        <fullName evidence="3">Uncharacterized protein</fullName>
    </submittedName>
</protein>
<dbReference type="EnsemblMetazoa" id="ACOM026844-RA">
    <property type="protein sequence ID" value="ACOM026844-PA.1"/>
    <property type="gene ID" value="ACOM026844"/>
</dbReference>
<accession>A0A8W7P834</accession>
<keyword evidence="2" id="KW-1133">Transmembrane helix</keyword>
<feature type="compositionally biased region" description="Basic and acidic residues" evidence="1">
    <location>
        <begin position="90"/>
        <end position="100"/>
    </location>
</feature>
<keyword evidence="2" id="KW-0812">Transmembrane</keyword>
<evidence type="ECO:0000256" key="1">
    <source>
        <dbReference type="SAM" id="MobiDB-lite"/>
    </source>
</evidence>
<dbReference type="Proteomes" id="UP000075882">
    <property type="component" value="Unassembled WGS sequence"/>
</dbReference>
<sequence length="136" mass="15121">MVCIMPPCCGGDRIAILAELVTIIVMIICGCATHYGQSVDSRTRDGRDEDVIATACSLLLLLLQPRRPMGRTHEAGRRWRWETRTPSQVKEGESGSHNRNDGSVVVIAIPSQRVYEPLVRKWRKETANTTSNSSSK</sequence>
<organism evidence="3">
    <name type="scientific">Anopheles coluzzii</name>
    <name type="common">African malaria mosquito</name>
    <dbReference type="NCBI Taxonomy" id="1518534"/>
    <lineage>
        <taxon>Eukaryota</taxon>
        <taxon>Metazoa</taxon>
        <taxon>Ecdysozoa</taxon>
        <taxon>Arthropoda</taxon>
        <taxon>Hexapoda</taxon>
        <taxon>Insecta</taxon>
        <taxon>Pterygota</taxon>
        <taxon>Neoptera</taxon>
        <taxon>Endopterygota</taxon>
        <taxon>Diptera</taxon>
        <taxon>Nematocera</taxon>
        <taxon>Culicoidea</taxon>
        <taxon>Culicidae</taxon>
        <taxon>Anophelinae</taxon>
        <taxon>Anopheles</taxon>
    </lineage>
</organism>